<reference evidence="3" key="1">
    <citation type="journal article" date="2008" name="Nat. Genet.">
        <title>The Pristionchus pacificus genome provides a unique perspective on nematode lifestyle and parasitism.</title>
        <authorList>
            <person name="Dieterich C."/>
            <person name="Clifton S.W."/>
            <person name="Schuster L.N."/>
            <person name="Chinwalla A."/>
            <person name="Delehaunty K."/>
            <person name="Dinkelacker I."/>
            <person name="Fulton L."/>
            <person name="Fulton R."/>
            <person name="Godfrey J."/>
            <person name="Minx P."/>
            <person name="Mitreva M."/>
            <person name="Roeseler W."/>
            <person name="Tian H."/>
            <person name="Witte H."/>
            <person name="Yang S.P."/>
            <person name="Wilson R.K."/>
            <person name="Sommer R.J."/>
        </authorList>
    </citation>
    <scope>NUCLEOTIDE SEQUENCE [LARGE SCALE GENOMIC DNA]</scope>
    <source>
        <strain evidence="3">PS312</strain>
    </source>
</reference>
<evidence type="ECO:0000313" key="2">
    <source>
        <dbReference type="EnsemblMetazoa" id="PPA47148.1"/>
    </source>
</evidence>
<sequence length="189" mass="21382">MELSFFSFFSLHPVFDRKGMAGRWASLPSSDQEIQHLSATTTPAPTTLDPLALLRTRVGSLIKEEAADYGRTICYYRHIDTDEGLPFMCEFGCCPGGCCVNWQTNTNYNPFSWALALLAILLLTVLIAVMALMAVYWVNRRQTREMRRQMMINSGATESSNVSQISGPGSYYYPDCNFYSYGTNKEQQY</sequence>
<proteinExistence type="predicted"/>
<keyword evidence="3" id="KW-1185">Reference proteome</keyword>
<reference evidence="2" key="2">
    <citation type="submission" date="2022-06" db="UniProtKB">
        <authorList>
            <consortium name="EnsemblMetazoa"/>
        </authorList>
    </citation>
    <scope>IDENTIFICATION</scope>
    <source>
        <strain evidence="2">PS312</strain>
    </source>
</reference>
<name>A0A8R1V3N2_PRIPA</name>
<dbReference type="AlphaFoldDB" id="A0A8R1V3N2"/>
<organism evidence="2 3">
    <name type="scientific">Pristionchus pacificus</name>
    <name type="common">Parasitic nematode worm</name>
    <dbReference type="NCBI Taxonomy" id="54126"/>
    <lineage>
        <taxon>Eukaryota</taxon>
        <taxon>Metazoa</taxon>
        <taxon>Ecdysozoa</taxon>
        <taxon>Nematoda</taxon>
        <taxon>Chromadorea</taxon>
        <taxon>Rhabditida</taxon>
        <taxon>Rhabditina</taxon>
        <taxon>Diplogasteromorpha</taxon>
        <taxon>Diplogasteroidea</taxon>
        <taxon>Neodiplogasteridae</taxon>
        <taxon>Pristionchus</taxon>
    </lineage>
</organism>
<dbReference type="EnsemblMetazoa" id="PPA47148.1">
    <property type="protein sequence ID" value="PPA47148.1"/>
    <property type="gene ID" value="WBGene00305010"/>
</dbReference>
<keyword evidence="1" id="KW-0472">Membrane</keyword>
<accession>A0A8R1V3N2</accession>
<keyword evidence="1" id="KW-1133">Transmembrane helix</keyword>
<evidence type="ECO:0008006" key="4">
    <source>
        <dbReference type="Google" id="ProtNLM"/>
    </source>
</evidence>
<gene>
    <name evidence="2" type="primary">WBGene00305010</name>
</gene>
<keyword evidence="1" id="KW-0812">Transmembrane</keyword>
<evidence type="ECO:0000256" key="1">
    <source>
        <dbReference type="SAM" id="Phobius"/>
    </source>
</evidence>
<evidence type="ECO:0000313" key="3">
    <source>
        <dbReference type="Proteomes" id="UP000005239"/>
    </source>
</evidence>
<dbReference type="Proteomes" id="UP000005239">
    <property type="component" value="Unassembled WGS sequence"/>
</dbReference>
<feature type="transmembrane region" description="Helical" evidence="1">
    <location>
        <begin position="111"/>
        <end position="138"/>
    </location>
</feature>
<protein>
    <recommendedName>
        <fullName evidence="4">CX domain-containing protein</fullName>
    </recommendedName>
</protein>